<protein>
    <submittedName>
        <fullName evidence="2">Uncharacterized protein</fullName>
    </submittedName>
</protein>
<dbReference type="AlphaFoldDB" id="A0A8T0EMA3"/>
<gene>
    <name evidence="2" type="ORF">HNY73_016439</name>
</gene>
<dbReference type="InterPro" id="IPR036388">
    <property type="entry name" value="WH-like_DNA-bd_sf"/>
</dbReference>
<keyword evidence="3" id="KW-1185">Reference proteome</keyword>
<reference evidence="2" key="1">
    <citation type="journal article" date="2020" name="bioRxiv">
        <title>Chromosome-level reference genome of the European wasp spider Argiope bruennichi: a resource for studies on range expansion and evolutionary adaptation.</title>
        <authorList>
            <person name="Sheffer M.M."/>
            <person name="Hoppe A."/>
            <person name="Krehenwinkel H."/>
            <person name="Uhl G."/>
            <person name="Kuss A.W."/>
            <person name="Jensen L."/>
            <person name="Jensen C."/>
            <person name="Gillespie R.G."/>
            <person name="Hoff K.J."/>
            <person name="Prost S."/>
        </authorList>
    </citation>
    <scope>NUCLEOTIDE SEQUENCE</scope>
</reference>
<dbReference type="OrthoDB" id="6437671at2759"/>
<dbReference type="Gene3D" id="1.10.10.10">
    <property type="entry name" value="Winged helix-like DNA-binding domain superfamily/Winged helix DNA-binding domain"/>
    <property type="match status" value="1"/>
</dbReference>
<keyword evidence="1" id="KW-0175">Coiled coil</keyword>
<proteinExistence type="predicted"/>
<accession>A0A8T0EMA3</accession>
<evidence type="ECO:0000256" key="1">
    <source>
        <dbReference type="SAM" id="Coils"/>
    </source>
</evidence>
<evidence type="ECO:0000313" key="3">
    <source>
        <dbReference type="Proteomes" id="UP000807504"/>
    </source>
</evidence>
<feature type="coiled-coil region" evidence="1">
    <location>
        <begin position="105"/>
        <end position="132"/>
    </location>
</feature>
<reference evidence="2" key="2">
    <citation type="submission" date="2020-06" db="EMBL/GenBank/DDBJ databases">
        <authorList>
            <person name="Sheffer M."/>
        </authorList>
    </citation>
    <scope>NUCLEOTIDE SEQUENCE</scope>
</reference>
<dbReference type="EMBL" id="JABXBU010002227">
    <property type="protein sequence ID" value="KAF8773816.1"/>
    <property type="molecule type" value="Genomic_DNA"/>
</dbReference>
<evidence type="ECO:0000313" key="2">
    <source>
        <dbReference type="EMBL" id="KAF8773816.1"/>
    </source>
</evidence>
<dbReference type="Proteomes" id="UP000807504">
    <property type="component" value="Unassembled WGS sequence"/>
</dbReference>
<organism evidence="2 3">
    <name type="scientific">Argiope bruennichi</name>
    <name type="common">Wasp spider</name>
    <name type="synonym">Aranea bruennichi</name>
    <dbReference type="NCBI Taxonomy" id="94029"/>
    <lineage>
        <taxon>Eukaryota</taxon>
        <taxon>Metazoa</taxon>
        <taxon>Ecdysozoa</taxon>
        <taxon>Arthropoda</taxon>
        <taxon>Chelicerata</taxon>
        <taxon>Arachnida</taxon>
        <taxon>Araneae</taxon>
        <taxon>Araneomorphae</taxon>
        <taxon>Entelegynae</taxon>
        <taxon>Araneoidea</taxon>
        <taxon>Araneidae</taxon>
        <taxon>Argiope</taxon>
    </lineage>
</organism>
<comment type="caution">
    <text evidence="2">The sequence shown here is derived from an EMBL/GenBank/DDBJ whole genome shotgun (WGS) entry which is preliminary data.</text>
</comment>
<name>A0A8T0EMA3_ARGBR</name>
<sequence>MPRKEAQLVPFLQKALEGVKYRNLILIDPIKKVFCLYLPHKTNRLCIEDELIFKDWWHARNGKKYVFSSKHYTEARQAMTSSLRKSDYVEPMCLSDNKLICRILSKEEVEEKKKLKKELKKLEIKHEDNESGYESSLSSPESHIDGQNDKDLLQSIEHDHAYLFYPPDMGSVEGSEFSSDVQNISNEDTDTVTEAFDRFLPLGPDSSSELESIIEDHHLNKDICAIFPVLGDFDDSLQSLFNIPNEQLIGSFKELQLSLQVPGSNDVKTNIRKKSYFCEEYELVGKAVVLICKLLEMDVDVAGTSSNIGIVFGATTWKTVQEYTCMKGIKYVGDNYLIVILELP</sequence>